<organism evidence="1 2">
    <name type="scientific">Favolaschia claudopus</name>
    <dbReference type="NCBI Taxonomy" id="2862362"/>
    <lineage>
        <taxon>Eukaryota</taxon>
        <taxon>Fungi</taxon>
        <taxon>Dikarya</taxon>
        <taxon>Basidiomycota</taxon>
        <taxon>Agaricomycotina</taxon>
        <taxon>Agaricomycetes</taxon>
        <taxon>Agaricomycetidae</taxon>
        <taxon>Agaricales</taxon>
        <taxon>Marasmiineae</taxon>
        <taxon>Mycenaceae</taxon>
        <taxon>Favolaschia</taxon>
    </lineage>
</organism>
<evidence type="ECO:0000313" key="1">
    <source>
        <dbReference type="EMBL" id="KAK7036320.1"/>
    </source>
</evidence>
<gene>
    <name evidence="1" type="ORF">R3P38DRAFT_2911376</name>
</gene>
<comment type="caution">
    <text evidence="1">The sequence shown here is derived from an EMBL/GenBank/DDBJ whole genome shotgun (WGS) entry which is preliminary data.</text>
</comment>
<dbReference type="AlphaFoldDB" id="A0AAW0CCW0"/>
<dbReference type="Proteomes" id="UP001362999">
    <property type="component" value="Unassembled WGS sequence"/>
</dbReference>
<evidence type="ECO:0008006" key="3">
    <source>
        <dbReference type="Google" id="ProtNLM"/>
    </source>
</evidence>
<proteinExistence type="predicted"/>
<name>A0AAW0CCW0_9AGAR</name>
<accession>A0AAW0CCW0</accession>
<reference evidence="1 2" key="1">
    <citation type="journal article" date="2024" name="J Genomics">
        <title>Draft genome sequencing and assembly of Favolaschia claudopus CIRM-BRFM 2984 isolated from oak limbs.</title>
        <authorList>
            <person name="Navarro D."/>
            <person name="Drula E."/>
            <person name="Chaduli D."/>
            <person name="Cazenave R."/>
            <person name="Ahrendt S."/>
            <person name="Wang J."/>
            <person name="Lipzen A."/>
            <person name="Daum C."/>
            <person name="Barry K."/>
            <person name="Grigoriev I.V."/>
            <person name="Favel A."/>
            <person name="Rosso M.N."/>
            <person name="Martin F."/>
        </authorList>
    </citation>
    <scope>NUCLEOTIDE SEQUENCE [LARGE SCALE GENOMIC DNA]</scope>
    <source>
        <strain evidence="1 2">CIRM-BRFM 2984</strain>
    </source>
</reference>
<keyword evidence="2" id="KW-1185">Reference proteome</keyword>
<evidence type="ECO:0000313" key="2">
    <source>
        <dbReference type="Proteomes" id="UP001362999"/>
    </source>
</evidence>
<protein>
    <recommendedName>
        <fullName evidence="3">Secreted protein</fullName>
    </recommendedName>
</protein>
<sequence>MLSPADSCRFRRDLWTLFVQLICLISLSTTSTSPLKSPFLLAFLCCSEFNSSAALQSTSVLVVHESTLLLRHPSVGICATVAVDRLKNMPGMLRHAAFAILCIHFRHLFSAVDAHQQQIFVRILFTSSSILHRRPFASLPLAVVGPPPPSLHQMNDGAGVASIDRFGGEARRGV</sequence>
<dbReference type="EMBL" id="JAWWNJ010000019">
    <property type="protein sequence ID" value="KAK7036320.1"/>
    <property type="molecule type" value="Genomic_DNA"/>
</dbReference>